<gene>
    <name evidence="2" type="ORF">FHX40_2579</name>
</gene>
<dbReference type="AlphaFoldDB" id="A0A543IZ67"/>
<evidence type="ECO:0000313" key="3">
    <source>
        <dbReference type="Proteomes" id="UP000319213"/>
    </source>
</evidence>
<accession>A0A543IZ67</accession>
<keyword evidence="3" id="KW-1185">Reference proteome</keyword>
<name>A0A543IZ67_9ACTN</name>
<dbReference type="RefSeq" id="WP_142259808.1">
    <property type="nucleotide sequence ID" value="NZ_BMPV01000001.1"/>
</dbReference>
<dbReference type="OrthoDB" id="4282511at2"/>
<protein>
    <recommendedName>
        <fullName evidence="4">DMSO/TMAO reductase YedYZ heme-binding membrane subunit</fullName>
    </recommendedName>
</protein>
<dbReference type="Proteomes" id="UP000319213">
    <property type="component" value="Unassembled WGS sequence"/>
</dbReference>
<evidence type="ECO:0000313" key="2">
    <source>
        <dbReference type="EMBL" id="TQM75857.1"/>
    </source>
</evidence>
<keyword evidence="1" id="KW-0812">Transmembrane</keyword>
<proteinExistence type="predicted"/>
<feature type="transmembrane region" description="Helical" evidence="1">
    <location>
        <begin position="141"/>
        <end position="161"/>
    </location>
</feature>
<feature type="transmembrane region" description="Helical" evidence="1">
    <location>
        <begin position="73"/>
        <end position="96"/>
    </location>
</feature>
<sequence length="256" mass="27676">MLIGASAAAVLVVGIILQGIAFLVAVRDFLEFYSGPFALIALSLTVMVGLAATDRLVLTIRLRILLQIAHRMITMAGLAFLGTHVILKVAMGKAAFVNAFLPFSSDRVAVDLGTIAALSWLAITLTGVFRAKFATRGQPWMWRFAHSMAYLCWPIAIVHGLTAGRPAALWVILSYSACLVLVGLGLVIRLVATFRTGSALERRAGPVQVRPSLGAPKTKARTDLIGDLAADGAIDAEFWASLRREVRRRGRNEVRR</sequence>
<comment type="caution">
    <text evidence="2">The sequence shown here is derived from an EMBL/GenBank/DDBJ whole genome shotgun (WGS) entry which is preliminary data.</text>
</comment>
<feature type="transmembrane region" description="Helical" evidence="1">
    <location>
        <begin position="7"/>
        <end position="26"/>
    </location>
</feature>
<organism evidence="2 3">
    <name type="scientific">Thermopolyspora flexuosa</name>
    <dbReference type="NCBI Taxonomy" id="103836"/>
    <lineage>
        <taxon>Bacteria</taxon>
        <taxon>Bacillati</taxon>
        <taxon>Actinomycetota</taxon>
        <taxon>Actinomycetes</taxon>
        <taxon>Streptosporangiales</taxon>
        <taxon>Streptosporangiaceae</taxon>
        <taxon>Thermopolyspora</taxon>
    </lineage>
</organism>
<evidence type="ECO:0000256" key="1">
    <source>
        <dbReference type="SAM" id="Phobius"/>
    </source>
</evidence>
<evidence type="ECO:0008006" key="4">
    <source>
        <dbReference type="Google" id="ProtNLM"/>
    </source>
</evidence>
<keyword evidence="1" id="KW-1133">Transmembrane helix</keyword>
<feature type="transmembrane region" description="Helical" evidence="1">
    <location>
        <begin position="167"/>
        <end position="192"/>
    </location>
</feature>
<keyword evidence="1" id="KW-0472">Membrane</keyword>
<dbReference type="EMBL" id="VFPQ01000001">
    <property type="protein sequence ID" value="TQM75857.1"/>
    <property type="molecule type" value="Genomic_DNA"/>
</dbReference>
<reference evidence="2 3" key="1">
    <citation type="submission" date="2019-06" db="EMBL/GenBank/DDBJ databases">
        <title>Sequencing the genomes of 1000 actinobacteria strains.</title>
        <authorList>
            <person name="Klenk H.-P."/>
        </authorList>
    </citation>
    <scope>NUCLEOTIDE SEQUENCE [LARGE SCALE GENOMIC DNA]</scope>
    <source>
        <strain evidence="2 3">DSM 43186</strain>
    </source>
</reference>
<feature type="transmembrane region" description="Helical" evidence="1">
    <location>
        <begin position="32"/>
        <end position="52"/>
    </location>
</feature>
<feature type="transmembrane region" description="Helical" evidence="1">
    <location>
        <begin position="108"/>
        <end position="129"/>
    </location>
</feature>